<organism evidence="1 2">
    <name type="scientific">Rhodoblastus acidophilus</name>
    <name type="common">Rhodopseudomonas acidophila</name>
    <dbReference type="NCBI Taxonomy" id="1074"/>
    <lineage>
        <taxon>Bacteria</taxon>
        <taxon>Pseudomonadati</taxon>
        <taxon>Pseudomonadota</taxon>
        <taxon>Alphaproteobacteria</taxon>
        <taxon>Hyphomicrobiales</taxon>
        <taxon>Rhodoblastaceae</taxon>
        <taxon>Rhodoblastus</taxon>
    </lineage>
</organism>
<accession>A0A6N8DRG0</accession>
<proteinExistence type="predicted"/>
<name>A0A6N8DRG0_RHOAC</name>
<comment type="caution">
    <text evidence="1">The sequence shown here is derived from an EMBL/GenBank/DDBJ whole genome shotgun (WGS) entry which is preliminary data.</text>
</comment>
<reference evidence="1 2" key="1">
    <citation type="submission" date="2019-11" db="EMBL/GenBank/DDBJ databases">
        <title>Whole-genome sequence of a Rhodoblastus acidophilus DSM 142.</title>
        <authorList>
            <person name="Kyndt J.A."/>
            <person name="Meyer T.E."/>
        </authorList>
    </citation>
    <scope>NUCLEOTIDE SEQUENCE [LARGE SCALE GENOMIC DNA]</scope>
    <source>
        <strain evidence="1 2">DSM 142</strain>
    </source>
</reference>
<dbReference type="AlphaFoldDB" id="A0A6N8DRG0"/>
<sequence length="89" mass="9409">MTIGPDAKGEALNEAVVRAVAAEVADTGDAAQERRSDAAEVAEWFANLANTMSEYVVDSLERAAASRPLVSLAAAGFLFAPWPFGGRRR</sequence>
<dbReference type="RefSeq" id="WP_155446822.1">
    <property type="nucleotide sequence ID" value="NZ_JAOQNR010000014.1"/>
</dbReference>
<evidence type="ECO:0000313" key="2">
    <source>
        <dbReference type="Proteomes" id="UP000439113"/>
    </source>
</evidence>
<gene>
    <name evidence="1" type="ORF">GJ654_14185</name>
</gene>
<evidence type="ECO:0000313" key="1">
    <source>
        <dbReference type="EMBL" id="MTV32135.1"/>
    </source>
</evidence>
<protein>
    <submittedName>
        <fullName evidence="1">Uncharacterized protein</fullName>
    </submittedName>
</protein>
<dbReference type="Proteomes" id="UP000439113">
    <property type="component" value="Unassembled WGS sequence"/>
</dbReference>
<dbReference type="EMBL" id="WNKS01000013">
    <property type="protein sequence ID" value="MTV32135.1"/>
    <property type="molecule type" value="Genomic_DNA"/>
</dbReference>